<protein>
    <submittedName>
        <fullName evidence="10">Growth/differentiation factor 11-like protein</fullName>
    </submittedName>
</protein>
<comment type="subcellular location">
    <subcellularLocation>
        <location evidence="1">Secreted</location>
    </subcellularLocation>
</comment>
<proteinExistence type="inferred from homology"/>
<dbReference type="AlphaFoldDB" id="A0A1Y3BT10"/>
<gene>
    <name evidence="10" type="ORF">BLA29_008420</name>
</gene>
<keyword evidence="4" id="KW-0165">Cleavage on pair of basic residues</keyword>
<dbReference type="InterPro" id="IPR029034">
    <property type="entry name" value="Cystine-knot_cytokine"/>
</dbReference>
<dbReference type="PANTHER" id="PTHR11848">
    <property type="entry name" value="TGF-BETA FAMILY"/>
    <property type="match status" value="1"/>
</dbReference>
<evidence type="ECO:0000256" key="4">
    <source>
        <dbReference type="ARBA" id="ARBA00022685"/>
    </source>
</evidence>
<keyword evidence="7" id="KW-1015">Disulfide bond</keyword>
<dbReference type="InterPro" id="IPR017948">
    <property type="entry name" value="TGFb_CS"/>
</dbReference>
<dbReference type="Gene3D" id="2.10.90.10">
    <property type="entry name" value="Cystine-knot cytokines"/>
    <property type="match status" value="1"/>
</dbReference>
<evidence type="ECO:0000256" key="7">
    <source>
        <dbReference type="ARBA" id="ARBA00023157"/>
    </source>
</evidence>
<dbReference type="CDD" id="cd13751">
    <property type="entry name" value="TGF_beta_GDF8_like"/>
    <property type="match status" value="1"/>
</dbReference>
<dbReference type="PANTHER" id="PTHR11848:SF262">
    <property type="entry name" value="LD29161P"/>
    <property type="match status" value="1"/>
</dbReference>
<evidence type="ECO:0000313" key="10">
    <source>
        <dbReference type="EMBL" id="OTF82285.1"/>
    </source>
</evidence>
<evidence type="ECO:0000256" key="5">
    <source>
        <dbReference type="ARBA" id="ARBA00022729"/>
    </source>
</evidence>
<dbReference type="GO" id="GO:0008083">
    <property type="term" value="F:growth factor activity"/>
    <property type="evidence" value="ECO:0007669"/>
    <property type="project" value="UniProtKB-KW"/>
</dbReference>
<evidence type="ECO:0000256" key="6">
    <source>
        <dbReference type="ARBA" id="ARBA00023030"/>
    </source>
</evidence>
<dbReference type="GO" id="GO:0005125">
    <property type="term" value="F:cytokine activity"/>
    <property type="evidence" value="ECO:0007669"/>
    <property type="project" value="TreeGrafter"/>
</dbReference>
<evidence type="ECO:0000256" key="1">
    <source>
        <dbReference type="ARBA" id="ARBA00004613"/>
    </source>
</evidence>
<keyword evidence="11" id="KW-1185">Reference proteome</keyword>
<comment type="caution">
    <text evidence="10">The sequence shown here is derived from an EMBL/GenBank/DDBJ whole genome shotgun (WGS) entry which is preliminary data.</text>
</comment>
<accession>A0A1Y3BT10</accession>
<keyword evidence="3" id="KW-0964">Secreted</keyword>
<evidence type="ECO:0000256" key="3">
    <source>
        <dbReference type="ARBA" id="ARBA00022525"/>
    </source>
</evidence>
<comment type="similarity">
    <text evidence="2 8">Belongs to the TGF-beta family.</text>
</comment>
<dbReference type="FunFam" id="2.10.90.10:FF:000006">
    <property type="entry name" value="growth/differentiation factor 8"/>
    <property type="match status" value="1"/>
</dbReference>
<dbReference type="OrthoDB" id="5948587at2759"/>
<feature type="domain" description="TGF-beta family profile" evidence="9">
    <location>
        <begin position="63"/>
        <end position="174"/>
    </location>
</feature>
<dbReference type="SMART" id="SM00204">
    <property type="entry name" value="TGFB"/>
    <property type="match status" value="1"/>
</dbReference>
<organism evidence="10 11">
    <name type="scientific">Euroglyphus maynei</name>
    <name type="common">Mayne's house dust mite</name>
    <dbReference type="NCBI Taxonomy" id="6958"/>
    <lineage>
        <taxon>Eukaryota</taxon>
        <taxon>Metazoa</taxon>
        <taxon>Ecdysozoa</taxon>
        <taxon>Arthropoda</taxon>
        <taxon>Chelicerata</taxon>
        <taxon>Arachnida</taxon>
        <taxon>Acari</taxon>
        <taxon>Acariformes</taxon>
        <taxon>Sarcoptiformes</taxon>
        <taxon>Astigmata</taxon>
        <taxon>Psoroptidia</taxon>
        <taxon>Analgoidea</taxon>
        <taxon>Pyroglyphidae</taxon>
        <taxon>Pyroglyphinae</taxon>
        <taxon>Euroglyphus</taxon>
    </lineage>
</organism>
<dbReference type="GO" id="GO:0005615">
    <property type="term" value="C:extracellular space"/>
    <property type="evidence" value="ECO:0007669"/>
    <property type="project" value="TreeGrafter"/>
</dbReference>
<reference evidence="10 11" key="1">
    <citation type="submission" date="2017-03" db="EMBL/GenBank/DDBJ databases">
        <title>Genome Survey of Euroglyphus maynei.</title>
        <authorList>
            <person name="Arlian L.G."/>
            <person name="Morgan M.S."/>
            <person name="Rider S.D."/>
        </authorList>
    </citation>
    <scope>NUCLEOTIDE SEQUENCE [LARGE SCALE GENOMIC DNA]</scope>
    <source>
        <strain evidence="10">Arlian Lab</strain>
        <tissue evidence="10">Whole body</tissue>
    </source>
</reference>
<dbReference type="Proteomes" id="UP000194236">
    <property type="component" value="Unassembled WGS sequence"/>
</dbReference>
<dbReference type="InterPro" id="IPR015615">
    <property type="entry name" value="TGF-beta-rel"/>
</dbReference>
<dbReference type="Pfam" id="PF00019">
    <property type="entry name" value="TGF_beta"/>
    <property type="match status" value="1"/>
</dbReference>
<keyword evidence="6 8" id="KW-0339">Growth factor</keyword>
<dbReference type="InterPro" id="IPR001839">
    <property type="entry name" value="TGF-b_C"/>
</dbReference>
<dbReference type="EMBL" id="MUJZ01009207">
    <property type="protein sequence ID" value="OTF82285.1"/>
    <property type="molecule type" value="Genomic_DNA"/>
</dbReference>
<name>A0A1Y3BT10_EURMA</name>
<evidence type="ECO:0000256" key="8">
    <source>
        <dbReference type="RuleBase" id="RU000354"/>
    </source>
</evidence>
<dbReference type="PROSITE" id="PS00250">
    <property type="entry name" value="TGF_BETA_1"/>
    <property type="match status" value="1"/>
</dbReference>
<evidence type="ECO:0000259" key="9">
    <source>
        <dbReference type="PROSITE" id="PS51362"/>
    </source>
</evidence>
<evidence type="ECO:0000313" key="11">
    <source>
        <dbReference type="Proteomes" id="UP000194236"/>
    </source>
</evidence>
<keyword evidence="5" id="KW-0732">Signal</keyword>
<dbReference type="PROSITE" id="PS51362">
    <property type="entry name" value="TGF_BETA_2"/>
    <property type="match status" value="1"/>
</dbReference>
<sequence>MEKLLTKWFENPDTNLGLVIHAYDNNGQQISVIHSDDVEQDSPLRPFMEIGVDRKNPLQSSLRRKRTIGLNCEDKSAEVRCCRYPLTVDFEQFGWDWIIAPKRYQANYCSGECPFVLMNQYPHTHLIQQINMNAIGPCCSPRKMSSISMLYLDSDYNVIYGILPNMVVERCGCS</sequence>
<evidence type="ECO:0000256" key="2">
    <source>
        <dbReference type="ARBA" id="ARBA00006656"/>
    </source>
</evidence>
<dbReference type="SUPFAM" id="SSF57501">
    <property type="entry name" value="Cystine-knot cytokines"/>
    <property type="match status" value="1"/>
</dbReference>